<feature type="compositionally biased region" description="Polar residues" evidence="1">
    <location>
        <begin position="93"/>
        <end position="104"/>
    </location>
</feature>
<feature type="compositionally biased region" description="Polar residues" evidence="1">
    <location>
        <begin position="211"/>
        <end position="236"/>
    </location>
</feature>
<sequence length="396" mass="39851">MSDSGSRPQGDGPDSTLAANVLDPGVKADGAMNAGQGVGGARPARQKEEGLEHMKQNTEGLSGNTGVSGGQGSATGLGNSGSGVSGMGVGRSTYGSDVTPSSNPGIDDYSRGIASGAGGVSGAGVVHSPATGSMQQDEQGLVGTVKNYLGYDNMSGADEPLQARNVEDYRSGGAGSDLSNKAEAAGLGAGAFGAGAAGVGASEYDRDTRDQSYNASSTTGTLYRDSPATQKESTAMGSAPERETEAGSGAPRPTDSDVTTDAPPTEAADPTSKVPVDRSAGSNDKGEEGGDKPKKVSDHEAATRENRDAIPTAGGEKLGEKHWGESKRVPDVPPKREDAGISSADGQSDSTTRDNTAKNIGGGSNPHDTSGHDGTEKESFVDKVKDKLHIGHKDKS</sequence>
<organism evidence="2 3">
    <name type="scientific">Teratosphaeria nubilosa</name>
    <dbReference type="NCBI Taxonomy" id="161662"/>
    <lineage>
        <taxon>Eukaryota</taxon>
        <taxon>Fungi</taxon>
        <taxon>Dikarya</taxon>
        <taxon>Ascomycota</taxon>
        <taxon>Pezizomycotina</taxon>
        <taxon>Dothideomycetes</taxon>
        <taxon>Dothideomycetidae</taxon>
        <taxon>Mycosphaerellales</taxon>
        <taxon>Teratosphaeriaceae</taxon>
        <taxon>Teratosphaeria</taxon>
    </lineage>
</organism>
<feature type="compositionally biased region" description="Gly residues" evidence="1">
    <location>
        <begin position="66"/>
        <end position="89"/>
    </location>
</feature>
<gene>
    <name evidence="2" type="ORF">EJ03DRAFT_348835</name>
</gene>
<evidence type="ECO:0000256" key="1">
    <source>
        <dbReference type="SAM" id="MobiDB-lite"/>
    </source>
</evidence>
<dbReference type="Proteomes" id="UP000799436">
    <property type="component" value="Unassembled WGS sequence"/>
</dbReference>
<feature type="compositionally biased region" description="Basic and acidic residues" evidence="1">
    <location>
        <begin position="369"/>
        <end position="396"/>
    </location>
</feature>
<feature type="region of interest" description="Disordered" evidence="1">
    <location>
        <begin position="202"/>
        <end position="396"/>
    </location>
</feature>
<reference evidence="2" key="1">
    <citation type="journal article" date="2020" name="Stud. Mycol.">
        <title>101 Dothideomycetes genomes: a test case for predicting lifestyles and emergence of pathogens.</title>
        <authorList>
            <person name="Haridas S."/>
            <person name="Albert R."/>
            <person name="Binder M."/>
            <person name="Bloem J."/>
            <person name="Labutti K."/>
            <person name="Salamov A."/>
            <person name="Andreopoulos B."/>
            <person name="Baker S."/>
            <person name="Barry K."/>
            <person name="Bills G."/>
            <person name="Bluhm B."/>
            <person name="Cannon C."/>
            <person name="Castanera R."/>
            <person name="Culley D."/>
            <person name="Daum C."/>
            <person name="Ezra D."/>
            <person name="Gonzalez J."/>
            <person name="Henrissat B."/>
            <person name="Kuo A."/>
            <person name="Liang C."/>
            <person name="Lipzen A."/>
            <person name="Lutzoni F."/>
            <person name="Magnuson J."/>
            <person name="Mondo S."/>
            <person name="Nolan M."/>
            <person name="Ohm R."/>
            <person name="Pangilinan J."/>
            <person name="Park H.-J."/>
            <person name="Ramirez L."/>
            <person name="Alfaro M."/>
            <person name="Sun H."/>
            <person name="Tritt A."/>
            <person name="Yoshinaga Y."/>
            <person name="Zwiers L.-H."/>
            <person name="Turgeon B."/>
            <person name="Goodwin S."/>
            <person name="Spatafora J."/>
            <person name="Crous P."/>
            <person name="Grigoriev I."/>
        </authorList>
    </citation>
    <scope>NUCLEOTIDE SEQUENCE</scope>
    <source>
        <strain evidence="2">CBS 116005</strain>
    </source>
</reference>
<dbReference type="OrthoDB" id="3932561at2759"/>
<keyword evidence="3" id="KW-1185">Reference proteome</keyword>
<feature type="region of interest" description="Disordered" evidence="1">
    <location>
        <begin position="156"/>
        <end position="181"/>
    </location>
</feature>
<protein>
    <submittedName>
        <fullName evidence="2">Uncharacterized protein</fullName>
    </submittedName>
</protein>
<name>A0A6G1LGE6_9PEZI</name>
<proteinExistence type="predicted"/>
<evidence type="ECO:0000313" key="3">
    <source>
        <dbReference type="Proteomes" id="UP000799436"/>
    </source>
</evidence>
<accession>A0A6G1LGE6</accession>
<feature type="compositionally biased region" description="Basic and acidic residues" evidence="1">
    <location>
        <begin position="284"/>
        <end position="308"/>
    </location>
</feature>
<dbReference type="EMBL" id="ML995816">
    <property type="protein sequence ID" value="KAF2772023.1"/>
    <property type="molecule type" value="Genomic_DNA"/>
</dbReference>
<feature type="compositionally biased region" description="Basic and acidic residues" evidence="1">
    <location>
        <begin position="317"/>
        <end position="339"/>
    </location>
</feature>
<feature type="region of interest" description="Disordered" evidence="1">
    <location>
        <begin position="1"/>
        <end position="113"/>
    </location>
</feature>
<evidence type="ECO:0000313" key="2">
    <source>
        <dbReference type="EMBL" id="KAF2772023.1"/>
    </source>
</evidence>
<feature type="compositionally biased region" description="Basic and acidic residues" evidence="1">
    <location>
        <begin position="45"/>
        <end position="56"/>
    </location>
</feature>
<dbReference type="AlphaFoldDB" id="A0A6G1LGE6"/>